<reference evidence="3" key="1">
    <citation type="submission" date="2024-06" db="EMBL/GenBank/DDBJ databases">
        <title>Multi-omics analyses provide insights into the biosynthesis of the anticancer antibiotic pleurotin in Hohenbuehelia grisea.</title>
        <authorList>
            <person name="Weaver J.A."/>
            <person name="Alberti F."/>
        </authorList>
    </citation>
    <scope>NUCLEOTIDE SEQUENCE [LARGE SCALE GENOMIC DNA]</scope>
    <source>
        <strain evidence="3">T-177</strain>
    </source>
</reference>
<protein>
    <submittedName>
        <fullName evidence="2">Uncharacterized protein</fullName>
    </submittedName>
</protein>
<gene>
    <name evidence="2" type="ORF">HGRIS_003931</name>
</gene>
<feature type="region of interest" description="Disordered" evidence="1">
    <location>
        <begin position="144"/>
        <end position="206"/>
    </location>
</feature>
<feature type="region of interest" description="Disordered" evidence="1">
    <location>
        <begin position="1"/>
        <end position="102"/>
    </location>
</feature>
<feature type="compositionally biased region" description="Polar residues" evidence="1">
    <location>
        <begin position="184"/>
        <end position="204"/>
    </location>
</feature>
<evidence type="ECO:0000313" key="3">
    <source>
        <dbReference type="Proteomes" id="UP001556367"/>
    </source>
</evidence>
<sequence>MYAYNTSNHGMNNNPFVSDPTNAQARFPNIDANSPPQNAQFTSWLQPGVASNPTGYPQQQQMASYQQPQQQTPSYQYQQTGSGFAPGPATSPPPPFQPTSSFGQQLTAQINGSSYGYLNGAQQQQQQPTGYNPVQQQLQNNPGYVAQFDPYSSLGQWEGQGAGAQPPPQLQTSQSQSYLPPIQSPTQTSFGQAAMTSPGPNGQQHPREYIRSHKAELEAWDTYAWKQAIGAFEVLKDAWEARKKDIEGRATQLKNQLQYGQGGYYVDQIQQEGARLQGLFKEADSHFGSIAASVFQMREVFQGYRQSGDLASKQRVREAINAALQGLPDWPSQQF</sequence>
<feature type="compositionally biased region" description="Low complexity" evidence="1">
    <location>
        <begin position="170"/>
        <end position="181"/>
    </location>
</feature>
<comment type="caution">
    <text evidence="2">The sequence shown here is derived from an EMBL/GenBank/DDBJ whole genome shotgun (WGS) entry which is preliminary data.</text>
</comment>
<dbReference type="Proteomes" id="UP001556367">
    <property type="component" value="Unassembled WGS sequence"/>
</dbReference>
<proteinExistence type="predicted"/>
<keyword evidence="3" id="KW-1185">Reference proteome</keyword>
<accession>A0ABR3JH14</accession>
<feature type="compositionally biased region" description="Polar residues" evidence="1">
    <location>
        <begin position="1"/>
        <end position="24"/>
    </location>
</feature>
<dbReference type="EMBL" id="JASNQZ010000007">
    <property type="protein sequence ID" value="KAL0955006.1"/>
    <property type="molecule type" value="Genomic_DNA"/>
</dbReference>
<feature type="compositionally biased region" description="Polar residues" evidence="1">
    <location>
        <begin position="31"/>
        <end position="55"/>
    </location>
</feature>
<feature type="compositionally biased region" description="Low complexity" evidence="1">
    <location>
        <begin position="56"/>
        <end position="88"/>
    </location>
</feature>
<organism evidence="2 3">
    <name type="scientific">Hohenbuehelia grisea</name>
    <dbReference type="NCBI Taxonomy" id="104357"/>
    <lineage>
        <taxon>Eukaryota</taxon>
        <taxon>Fungi</taxon>
        <taxon>Dikarya</taxon>
        <taxon>Basidiomycota</taxon>
        <taxon>Agaricomycotina</taxon>
        <taxon>Agaricomycetes</taxon>
        <taxon>Agaricomycetidae</taxon>
        <taxon>Agaricales</taxon>
        <taxon>Pleurotineae</taxon>
        <taxon>Pleurotaceae</taxon>
        <taxon>Hohenbuehelia</taxon>
    </lineage>
</organism>
<name>A0ABR3JH14_9AGAR</name>
<evidence type="ECO:0000313" key="2">
    <source>
        <dbReference type="EMBL" id="KAL0955006.1"/>
    </source>
</evidence>
<evidence type="ECO:0000256" key="1">
    <source>
        <dbReference type="SAM" id="MobiDB-lite"/>
    </source>
</evidence>